<dbReference type="AlphaFoldDB" id="A0AAV2GMJ4"/>
<dbReference type="EMBL" id="OZ034822">
    <property type="protein sequence ID" value="CAL1411507.1"/>
    <property type="molecule type" value="Genomic_DNA"/>
</dbReference>
<evidence type="ECO:0000313" key="2">
    <source>
        <dbReference type="EMBL" id="CAL1411507.1"/>
    </source>
</evidence>
<accession>A0AAV2GMJ4</accession>
<proteinExistence type="predicted"/>
<evidence type="ECO:0000256" key="1">
    <source>
        <dbReference type="SAM" id="MobiDB-lite"/>
    </source>
</evidence>
<keyword evidence="3" id="KW-1185">Reference proteome</keyword>
<name>A0AAV2GMJ4_9ROSI</name>
<organism evidence="2 3">
    <name type="scientific">Linum trigynum</name>
    <dbReference type="NCBI Taxonomy" id="586398"/>
    <lineage>
        <taxon>Eukaryota</taxon>
        <taxon>Viridiplantae</taxon>
        <taxon>Streptophyta</taxon>
        <taxon>Embryophyta</taxon>
        <taxon>Tracheophyta</taxon>
        <taxon>Spermatophyta</taxon>
        <taxon>Magnoliopsida</taxon>
        <taxon>eudicotyledons</taxon>
        <taxon>Gunneridae</taxon>
        <taxon>Pentapetalae</taxon>
        <taxon>rosids</taxon>
        <taxon>fabids</taxon>
        <taxon>Malpighiales</taxon>
        <taxon>Linaceae</taxon>
        <taxon>Linum</taxon>
    </lineage>
</organism>
<sequence length="83" mass="9038">MHDLVQGGLIQGGLVKGVKHDIIPGGPCTRVSSMITRHGHRKRVPSRQGRAWYQDMKSMNLAKYEANGVGKNGLTAKQGDRVS</sequence>
<reference evidence="2 3" key="1">
    <citation type="submission" date="2024-04" db="EMBL/GenBank/DDBJ databases">
        <authorList>
            <person name="Fracassetti M."/>
        </authorList>
    </citation>
    <scope>NUCLEOTIDE SEQUENCE [LARGE SCALE GENOMIC DNA]</scope>
</reference>
<evidence type="ECO:0000313" key="3">
    <source>
        <dbReference type="Proteomes" id="UP001497516"/>
    </source>
</evidence>
<gene>
    <name evidence="2" type="ORF">LTRI10_LOCUS50860</name>
</gene>
<dbReference type="Proteomes" id="UP001497516">
    <property type="component" value="Chromosome 9"/>
</dbReference>
<feature type="region of interest" description="Disordered" evidence="1">
    <location>
        <begin position="29"/>
        <end position="48"/>
    </location>
</feature>
<protein>
    <submittedName>
        <fullName evidence="2">Uncharacterized protein</fullName>
    </submittedName>
</protein>